<dbReference type="FunFam" id="1.10.510.10:FF:000021">
    <property type="entry name" value="Serine/threonine protein kinase"/>
    <property type="match status" value="1"/>
</dbReference>
<evidence type="ECO:0000256" key="11">
    <source>
        <dbReference type="SAM" id="MobiDB-lite"/>
    </source>
</evidence>
<dbReference type="CDD" id="cd06577">
    <property type="entry name" value="PASTA_pknB"/>
    <property type="match status" value="3"/>
</dbReference>
<proteinExistence type="inferred from homology"/>
<evidence type="ECO:0000259" key="13">
    <source>
        <dbReference type="PROSITE" id="PS50011"/>
    </source>
</evidence>
<dbReference type="NCBIfam" id="NF033483">
    <property type="entry name" value="PknB_PASTA_kin"/>
    <property type="match status" value="1"/>
</dbReference>
<protein>
    <recommendedName>
        <fullName evidence="2">non-specific serine/threonine protein kinase</fullName>
        <ecNumber evidence="2">2.7.11.1</ecNumber>
    </recommendedName>
</protein>
<feature type="domain" description="PASTA" evidence="14">
    <location>
        <begin position="376"/>
        <end position="442"/>
    </location>
</feature>
<dbReference type="PROSITE" id="PS00107">
    <property type="entry name" value="PROTEIN_KINASE_ATP"/>
    <property type="match status" value="1"/>
</dbReference>
<dbReference type="Gene3D" id="1.10.510.10">
    <property type="entry name" value="Transferase(Phosphotransferase) domain 1"/>
    <property type="match status" value="1"/>
</dbReference>
<keyword evidence="12" id="KW-1133">Transmembrane helix</keyword>
<evidence type="ECO:0000256" key="10">
    <source>
        <dbReference type="PROSITE-ProRule" id="PRU10141"/>
    </source>
</evidence>
<accession>A0A6N7VSW2</accession>
<dbReference type="CDD" id="cd14014">
    <property type="entry name" value="STKc_PknB_like"/>
    <property type="match status" value="1"/>
</dbReference>
<dbReference type="SMART" id="SM00740">
    <property type="entry name" value="PASTA"/>
    <property type="match status" value="3"/>
</dbReference>
<feature type="transmembrane region" description="Helical" evidence="12">
    <location>
        <begin position="354"/>
        <end position="372"/>
    </location>
</feature>
<evidence type="ECO:0000256" key="6">
    <source>
        <dbReference type="ARBA" id="ARBA00022777"/>
    </source>
</evidence>
<evidence type="ECO:0000259" key="14">
    <source>
        <dbReference type="PROSITE" id="PS51178"/>
    </source>
</evidence>
<feature type="region of interest" description="Disordered" evidence="11">
    <location>
        <begin position="579"/>
        <end position="621"/>
    </location>
</feature>
<dbReference type="PROSITE" id="PS00108">
    <property type="entry name" value="PROTEIN_KINASE_ST"/>
    <property type="match status" value="1"/>
</dbReference>
<comment type="similarity">
    <text evidence="1">Belongs to the protein kinase superfamily. NEK Ser/Thr protein kinase family. NIMA subfamily.</text>
</comment>
<dbReference type="Gene3D" id="3.30.10.20">
    <property type="match status" value="3"/>
</dbReference>
<name>A0A6N7VSW2_9FIRM</name>
<feature type="compositionally biased region" description="Basic and acidic residues" evidence="11">
    <location>
        <begin position="313"/>
        <end position="327"/>
    </location>
</feature>
<dbReference type="SMART" id="SM00220">
    <property type="entry name" value="S_TKc"/>
    <property type="match status" value="1"/>
</dbReference>
<dbReference type="SUPFAM" id="SSF54184">
    <property type="entry name" value="Penicillin-binding protein 2x (pbp-2x), c-terminal domain"/>
    <property type="match status" value="1"/>
</dbReference>
<keyword evidence="7 10" id="KW-0067">ATP-binding</keyword>
<dbReference type="SUPFAM" id="SSF56112">
    <property type="entry name" value="Protein kinase-like (PK-like)"/>
    <property type="match status" value="1"/>
</dbReference>
<gene>
    <name evidence="15" type="primary">pknB</name>
    <name evidence="15" type="ORF">FYJ26_01740</name>
</gene>
<evidence type="ECO:0000256" key="4">
    <source>
        <dbReference type="ARBA" id="ARBA00022679"/>
    </source>
</evidence>
<evidence type="ECO:0000256" key="2">
    <source>
        <dbReference type="ARBA" id="ARBA00012513"/>
    </source>
</evidence>
<evidence type="ECO:0000313" key="16">
    <source>
        <dbReference type="Proteomes" id="UP000441925"/>
    </source>
</evidence>
<feature type="domain" description="PASTA" evidence="14">
    <location>
        <begin position="516"/>
        <end position="583"/>
    </location>
</feature>
<comment type="catalytic activity">
    <reaction evidence="8">
        <text>L-threonyl-[protein] + ATP = O-phospho-L-threonyl-[protein] + ADP + H(+)</text>
        <dbReference type="Rhea" id="RHEA:46608"/>
        <dbReference type="Rhea" id="RHEA-COMP:11060"/>
        <dbReference type="Rhea" id="RHEA-COMP:11605"/>
        <dbReference type="ChEBI" id="CHEBI:15378"/>
        <dbReference type="ChEBI" id="CHEBI:30013"/>
        <dbReference type="ChEBI" id="CHEBI:30616"/>
        <dbReference type="ChEBI" id="CHEBI:61977"/>
        <dbReference type="ChEBI" id="CHEBI:456216"/>
        <dbReference type="EC" id="2.7.11.1"/>
    </reaction>
</comment>
<evidence type="ECO:0000256" key="7">
    <source>
        <dbReference type="ARBA" id="ARBA00022840"/>
    </source>
</evidence>
<dbReference type="InterPro" id="IPR008271">
    <property type="entry name" value="Ser/Thr_kinase_AS"/>
</dbReference>
<feature type="domain" description="Protein kinase" evidence="13">
    <location>
        <begin position="10"/>
        <end position="276"/>
    </location>
</feature>
<dbReference type="EC" id="2.7.11.1" evidence="2"/>
<feature type="region of interest" description="Disordered" evidence="11">
    <location>
        <begin position="313"/>
        <end position="336"/>
    </location>
</feature>
<dbReference type="EMBL" id="VULQ01000002">
    <property type="protein sequence ID" value="MSS77154.1"/>
    <property type="molecule type" value="Genomic_DNA"/>
</dbReference>
<evidence type="ECO:0000256" key="3">
    <source>
        <dbReference type="ARBA" id="ARBA00022527"/>
    </source>
</evidence>
<dbReference type="Gene3D" id="3.30.200.20">
    <property type="entry name" value="Phosphorylase Kinase, domain 1"/>
    <property type="match status" value="1"/>
</dbReference>
<feature type="domain" description="PASTA" evidence="14">
    <location>
        <begin position="443"/>
        <end position="510"/>
    </location>
</feature>
<dbReference type="PANTHER" id="PTHR43671">
    <property type="entry name" value="SERINE/THREONINE-PROTEIN KINASE NEK"/>
    <property type="match status" value="1"/>
</dbReference>
<feature type="binding site" evidence="10">
    <location>
        <position position="39"/>
    </location>
    <ligand>
        <name>ATP</name>
        <dbReference type="ChEBI" id="CHEBI:30616"/>
    </ligand>
</feature>
<keyword evidence="16" id="KW-1185">Reference proteome</keyword>
<evidence type="ECO:0000256" key="1">
    <source>
        <dbReference type="ARBA" id="ARBA00010886"/>
    </source>
</evidence>
<comment type="caution">
    <text evidence="15">The sequence shown here is derived from an EMBL/GenBank/DDBJ whole genome shotgun (WGS) entry which is preliminary data.</text>
</comment>
<evidence type="ECO:0000256" key="8">
    <source>
        <dbReference type="ARBA" id="ARBA00047899"/>
    </source>
</evidence>
<dbReference type="InterPro" id="IPR011009">
    <property type="entry name" value="Kinase-like_dom_sf"/>
</dbReference>
<keyword evidence="5 10" id="KW-0547">Nucleotide-binding</keyword>
<dbReference type="PROSITE" id="PS50011">
    <property type="entry name" value="PROTEIN_KINASE_DOM"/>
    <property type="match status" value="1"/>
</dbReference>
<dbReference type="PANTHER" id="PTHR43671:SF13">
    <property type="entry name" value="SERINE_THREONINE-PROTEIN KINASE NEK2"/>
    <property type="match status" value="1"/>
</dbReference>
<dbReference type="InterPro" id="IPR017441">
    <property type="entry name" value="Protein_kinase_ATP_BS"/>
</dbReference>
<keyword evidence="4" id="KW-0808">Transferase</keyword>
<evidence type="ECO:0000313" key="15">
    <source>
        <dbReference type="EMBL" id="MSS77154.1"/>
    </source>
</evidence>
<dbReference type="GO" id="GO:0004674">
    <property type="term" value="F:protein serine/threonine kinase activity"/>
    <property type="evidence" value="ECO:0007669"/>
    <property type="project" value="UniProtKB-KW"/>
</dbReference>
<keyword evidence="6 15" id="KW-0418">Kinase</keyword>
<dbReference type="InterPro" id="IPR005543">
    <property type="entry name" value="PASTA_dom"/>
</dbReference>
<feature type="compositionally biased region" description="Basic and acidic residues" evidence="11">
    <location>
        <begin position="586"/>
        <end position="611"/>
    </location>
</feature>
<dbReference type="FunFam" id="3.30.200.20:FF:000035">
    <property type="entry name" value="Serine/threonine protein kinase Stk1"/>
    <property type="match status" value="1"/>
</dbReference>
<dbReference type="Pfam" id="PF00069">
    <property type="entry name" value="Pkinase"/>
    <property type="match status" value="1"/>
</dbReference>
<keyword evidence="3" id="KW-0723">Serine/threonine-protein kinase</keyword>
<dbReference type="AlphaFoldDB" id="A0A6N7VSW2"/>
<evidence type="ECO:0000256" key="5">
    <source>
        <dbReference type="ARBA" id="ARBA00022741"/>
    </source>
</evidence>
<dbReference type="InterPro" id="IPR050660">
    <property type="entry name" value="NEK_Ser/Thr_kinase"/>
</dbReference>
<sequence length="690" mass="77176">MDNIILGNRYQLRELIGVGGMAKVYKATDRLLQREVAIKVLKDQYEEDDEFVKKFSNEALSAARLSHVNIVSVYDIGEDLISGKKIHYIVMEYVNGETLKDLIDKNKNGLSNHDIVDYSIQIAQALSSAHQSNIIHRDIKPQNILMDKYGLLKVTDFGIARVSTNATITYTSSILGTVHYISPEQAKGKFVDEKSDLYSLGVVMYEMATGKVPFDADNSVGIAVMHIQDEAVEPKEINKNLSNRLNDIIMKLLEKNPQDRFTNAKELIRALEDENYNIGSIKKEQTAKIPVVEDNIEETSFIPIVEEKIPAEERNDEDKILEEKKEDKEDDEAIYVSPGDDNKNLKEKKKKRKIWPIFLVILALALGVFYYVRSSNSNMVEVPTVLNLSEDEAVKLLKSKNLKANVSRYAESNNYGEGKVMEQDPSPKAKVKPYSTVNLVISQGREVKVPDLSNMTVSQAEESLKEVGLSLGKTNSEYSDTVEKDKIISQNPRVGETVQSGSEIDINVSLGKKEPEVKNVSVPNLVGQTEEKAISIAENSSISVRNINYEYSESIEKGIVISQSISANTEVAENSKIDLVVSNGKDPSRKENTDNKSNEEEKDGKDKKKQQEAVNVSFSITPPKDKESFNIKIYKLSDDNQKTDLLYNQNHTSKEVGDDGTLSLNFKSVVGTRVQILVDGESKGVYEVNK</sequence>
<dbReference type="Proteomes" id="UP000441925">
    <property type="component" value="Unassembled WGS sequence"/>
</dbReference>
<comment type="catalytic activity">
    <reaction evidence="9">
        <text>L-seryl-[protein] + ATP = O-phospho-L-seryl-[protein] + ADP + H(+)</text>
        <dbReference type="Rhea" id="RHEA:17989"/>
        <dbReference type="Rhea" id="RHEA-COMP:9863"/>
        <dbReference type="Rhea" id="RHEA-COMP:11604"/>
        <dbReference type="ChEBI" id="CHEBI:15378"/>
        <dbReference type="ChEBI" id="CHEBI:29999"/>
        <dbReference type="ChEBI" id="CHEBI:30616"/>
        <dbReference type="ChEBI" id="CHEBI:83421"/>
        <dbReference type="ChEBI" id="CHEBI:456216"/>
        <dbReference type="EC" id="2.7.11.1"/>
    </reaction>
</comment>
<evidence type="ECO:0000256" key="12">
    <source>
        <dbReference type="SAM" id="Phobius"/>
    </source>
</evidence>
<reference evidence="15 16" key="1">
    <citation type="submission" date="2019-08" db="EMBL/GenBank/DDBJ databases">
        <title>In-depth cultivation of the pig gut microbiome towards novel bacterial diversity and tailored functional studies.</title>
        <authorList>
            <person name="Wylensek D."/>
            <person name="Hitch T.C.A."/>
            <person name="Clavel T."/>
        </authorList>
    </citation>
    <scope>NUCLEOTIDE SEQUENCE [LARGE SCALE GENOMIC DNA]</scope>
    <source>
        <strain evidence="15 16">WCA-380-WT-2B</strain>
    </source>
</reference>
<organism evidence="15 16">
    <name type="scientific">Anaerococcus porci</name>
    <dbReference type="NCBI Taxonomy" id="2652269"/>
    <lineage>
        <taxon>Bacteria</taxon>
        <taxon>Bacillati</taxon>
        <taxon>Bacillota</taxon>
        <taxon>Tissierellia</taxon>
        <taxon>Tissierellales</taxon>
        <taxon>Peptoniphilaceae</taxon>
        <taxon>Anaerococcus</taxon>
    </lineage>
</organism>
<dbReference type="RefSeq" id="WP_154539010.1">
    <property type="nucleotide sequence ID" value="NZ_JAXDSU010000040.1"/>
</dbReference>
<evidence type="ECO:0000256" key="9">
    <source>
        <dbReference type="ARBA" id="ARBA00048679"/>
    </source>
</evidence>
<keyword evidence="12" id="KW-0472">Membrane</keyword>
<dbReference type="Pfam" id="PF03793">
    <property type="entry name" value="PASTA"/>
    <property type="match status" value="3"/>
</dbReference>
<dbReference type="PROSITE" id="PS51178">
    <property type="entry name" value="PASTA"/>
    <property type="match status" value="3"/>
</dbReference>
<dbReference type="InterPro" id="IPR000719">
    <property type="entry name" value="Prot_kinase_dom"/>
</dbReference>
<dbReference type="GO" id="GO:0005524">
    <property type="term" value="F:ATP binding"/>
    <property type="evidence" value="ECO:0007669"/>
    <property type="project" value="UniProtKB-UniRule"/>
</dbReference>
<keyword evidence="12" id="KW-0812">Transmembrane</keyword>